<feature type="transmembrane region" description="Helical" evidence="3">
    <location>
        <begin position="111"/>
        <end position="129"/>
    </location>
</feature>
<feature type="transmembrane region" description="Helical" evidence="3">
    <location>
        <begin position="48"/>
        <end position="66"/>
    </location>
</feature>
<keyword evidence="5" id="KW-1185">Reference proteome</keyword>
<feature type="transmembrane region" description="Helical" evidence="3">
    <location>
        <begin position="21"/>
        <end position="42"/>
    </location>
</feature>
<dbReference type="EC" id="2.7.8.-" evidence="4"/>
<protein>
    <submittedName>
        <fullName evidence="4">CDP-alcohol phosphatidyltransferase family protein</fullName>
        <ecNumber evidence="4">2.7.8.-</ecNumber>
    </submittedName>
</protein>
<keyword evidence="3" id="KW-0472">Membrane</keyword>
<dbReference type="PROSITE" id="PS00379">
    <property type="entry name" value="CDP_ALCOHOL_P_TRANSF"/>
    <property type="match status" value="1"/>
</dbReference>
<feature type="transmembrane region" description="Helical" evidence="3">
    <location>
        <begin position="226"/>
        <end position="243"/>
    </location>
</feature>
<evidence type="ECO:0000313" key="4">
    <source>
        <dbReference type="EMBL" id="MFD1482071.1"/>
    </source>
</evidence>
<name>A0ABW4DYU9_9RHOB</name>
<feature type="transmembrane region" description="Helical" evidence="3">
    <location>
        <begin position="78"/>
        <end position="99"/>
    </location>
</feature>
<keyword evidence="3" id="KW-0812">Transmembrane</keyword>
<comment type="caution">
    <text evidence="4">The sequence shown here is derived from an EMBL/GenBank/DDBJ whole genome shotgun (WGS) entry which is preliminary data.</text>
</comment>
<dbReference type="InterPro" id="IPR043130">
    <property type="entry name" value="CDP-OH_PTrfase_TM_dom"/>
</dbReference>
<gene>
    <name evidence="4" type="ORF">ACFQ5P_12270</name>
</gene>
<dbReference type="Pfam" id="PF01066">
    <property type="entry name" value="CDP-OH_P_transf"/>
    <property type="match status" value="1"/>
</dbReference>
<evidence type="ECO:0000256" key="3">
    <source>
        <dbReference type="SAM" id="Phobius"/>
    </source>
</evidence>
<evidence type="ECO:0000313" key="5">
    <source>
        <dbReference type="Proteomes" id="UP001597302"/>
    </source>
</evidence>
<keyword evidence="3" id="KW-1133">Transmembrane helix</keyword>
<proteinExistence type="inferred from homology"/>
<dbReference type="InterPro" id="IPR048254">
    <property type="entry name" value="CDP_ALCOHOL_P_TRANSF_CS"/>
</dbReference>
<dbReference type="Gene3D" id="1.20.120.1760">
    <property type="match status" value="1"/>
</dbReference>
<dbReference type="RefSeq" id="WP_242679785.1">
    <property type="nucleotide sequence ID" value="NZ_CBCSAJ010000157.1"/>
</dbReference>
<dbReference type="InterPro" id="IPR000462">
    <property type="entry name" value="CDP-OH_P_trans"/>
</dbReference>
<dbReference type="Proteomes" id="UP001597302">
    <property type="component" value="Unassembled WGS sequence"/>
</dbReference>
<organism evidence="4 5">
    <name type="scientific">Paracoccus nototheniae</name>
    <dbReference type="NCBI Taxonomy" id="2489002"/>
    <lineage>
        <taxon>Bacteria</taxon>
        <taxon>Pseudomonadati</taxon>
        <taxon>Pseudomonadota</taxon>
        <taxon>Alphaproteobacteria</taxon>
        <taxon>Rhodobacterales</taxon>
        <taxon>Paracoccaceae</taxon>
        <taxon>Paracoccus</taxon>
    </lineage>
</organism>
<dbReference type="GO" id="GO:0016740">
    <property type="term" value="F:transferase activity"/>
    <property type="evidence" value="ECO:0007669"/>
    <property type="project" value="UniProtKB-KW"/>
</dbReference>
<accession>A0ABW4DYU9</accession>
<feature type="transmembrane region" description="Helical" evidence="3">
    <location>
        <begin position="149"/>
        <end position="167"/>
    </location>
</feature>
<evidence type="ECO:0000256" key="2">
    <source>
        <dbReference type="RuleBase" id="RU003750"/>
    </source>
</evidence>
<sequence>MQISPPRPIPATSRRARRLPEGLVMAVPAGLALNLATGVLVLDQGSGALLAGGLYLVTALLVAVAMHRHYPHDRIGACNAVTLMRVALTAALLAPLMGGQADGAHPGVGHIGGWTVAAIATLSLSLDGVDGYLARRSGLCSDFGARFDMEVDAGLALVLALHVYLGSPVGAEVLILGAIRYVFVAASWIWPWLRAALPVSYTRKTVCVLQLGSLIALQLPQMPQDVAILLARVASIALIWSFARDVIWLRSHR</sequence>
<keyword evidence="1 2" id="KW-0808">Transferase</keyword>
<reference evidence="5" key="1">
    <citation type="journal article" date="2019" name="Int. J. Syst. Evol. Microbiol.">
        <title>The Global Catalogue of Microorganisms (GCM) 10K type strain sequencing project: providing services to taxonomists for standard genome sequencing and annotation.</title>
        <authorList>
            <consortium name="The Broad Institute Genomics Platform"/>
            <consortium name="The Broad Institute Genome Sequencing Center for Infectious Disease"/>
            <person name="Wu L."/>
            <person name="Ma J."/>
        </authorList>
    </citation>
    <scope>NUCLEOTIDE SEQUENCE [LARGE SCALE GENOMIC DNA]</scope>
    <source>
        <strain evidence="5">CCM 8875</strain>
    </source>
</reference>
<comment type="similarity">
    <text evidence="2">Belongs to the CDP-alcohol phosphatidyltransferase class-I family.</text>
</comment>
<dbReference type="EMBL" id="JBHTOQ010000022">
    <property type="protein sequence ID" value="MFD1482071.1"/>
    <property type="molecule type" value="Genomic_DNA"/>
</dbReference>
<evidence type="ECO:0000256" key="1">
    <source>
        <dbReference type="ARBA" id="ARBA00022679"/>
    </source>
</evidence>